<dbReference type="OrthoDB" id="3647401at2"/>
<dbReference type="EMBL" id="MZMV01000004">
    <property type="protein sequence ID" value="OWV11956.1"/>
    <property type="molecule type" value="Genomic_DNA"/>
</dbReference>
<dbReference type="Gene3D" id="3.30.70.2450">
    <property type="match status" value="1"/>
</dbReference>
<dbReference type="PRINTS" id="PR00420">
    <property type="entry name" value="RNGMNOXGNASE"/>
</dbReference>
<dbReference type="Proteomes" id="UP000197174">
    <property type="component" value="Unassembled WGS sequence"/>
</dbReference>
<evidence type="ECO:0000256" key="3">
    <source>
        <dbReference type="ARBA" id="ARBA00022827"/>
    </source>
</evidence>
<evidence type="ECO:0000313" key="7">
    <source>
        <dbReference type="Proteomes" id="UP000197174"/>
    </source>
</evidence>
<dbReference type="Pfam" id="PF01494">
    <property type="entry name" value="FAD_binding_3"/>
    <property type="match status" value="1"/>
</dbReference>
<evidence type="ECO:0000259" key="5">
    <source>
        <dbReference type="Pfam" id="PF01494"/>
    </source>
</evidence>
<dbReference type="InterPro" id="IPR036188">
    <property type="entry name" value="FAD/NAD-bd_sf"/>
</dbReference>
<proteinExistence type="predicted"/>
<dbReference type="Pfam" id="PF21274">
    <property type="entry name" value="Rng_hyd_C"/>
    <property type="match status" value="1"/>
</dbReference>
<dbReference type="InterPro" id="IPR002938">
    <property type="entry name" value="FAD-bd"/>
</dbReference>
<keyword evidence="2" id="KW-0285">Flavoprotein</keyword>
<dbReference type="SUPFAM" id="SSF51905">
    <property type="entry name" value="FAD/NAD(P)-binding domain"/>
    <property type="match status" value="1"/>
</dbReference>
<comment type="caution">
    <text evidence="6">The sequence shown here is derived from an EMBL/GenBank/DDBJ whole genome shotgun (WGS) entry which is preliminary data.</text>
</comment>
<dbReference type="GO" id="GO:0016709">
    <property type="term" value="F:oxidoreductase activity, acting on paired donors, with incorporation or reduction of molecular oxygen, NAD(P)H as one donor, and incorporation of one atom of oxygen"/>
    <property type="evidence" value="ECO:0007669"/>
    <property type="project" value="UniProtKB-ARBA"/>
</dbReference>
<keyword evidence="7" id="KW-1185">Reference proteome</keyword>
<feature type="compositionally biased region" description="Basic and acidic residues" evidence="4">
    <location>
        <begin position="500"/>
        <end position="510"/>
    </location>
</feature>
<evidence type="ECO:0000256" key="4">
    <source>
        <dbReference type="SAM" id="MobiDB-lite"/>
    </source>
</evidence>
<keyword evidence="3" id="KW-0274">FAD</keyword>
<reference evidence="6 7" key="1">
    <citation type="submission" date="2017-03" db="EMBL/GenBank/DDBJ databases">
        <title>Whole genome sequence of Micromonospora wenchangensis, isolated from mangrove soil.</title>
        <authorList>
            <person name="Yang H."/>
        </authorList>
    </citation>
    <scope>NUCLEOTIDE SEQUENCE [LARGE SCALE GENOMIC DNA]</scope>
    <source>
        <strain evidence="6 7">CCTCC AA 2012002</strain>
    </source>
</reference>
<dbReference type="GO" id="GO:0071949">
    <property type="term" value="F:FAD binding"/>
    <property type="evidence" value="ECO:0007669"/>
    <property type="project" value="InterPro"/>
</dbReference>
<dbReference type="PANTHER" id="PTHR43004">
    <property type="entry name" value="TRK SYSTEM POTASSIUM UPTAKE PROTEIN"/>
    <property type="match status" value="1"/>
</dbReference>
<accession>A0A246RSM3</accession>
<feature type="domain" description="FAD-binding" evidence="5">
    <location>
        <begin position="3"/>
        <end position="335"/>
    </location>
</feature>
<evidence type="ECO:0000313" key="6">
    <source>
        <dbReference type="EMBL" id="OWV11956.1"/>
    </source>
</evidence>
<dbReference type="InterPro" id="IPR050641">
    <property type="entry name" value="RIFMO-like"/>
</dbReference>
<comment type="cofactor">
    <cofactor evidence="1">
        <name>FAD</name>
        <dbReference type="ChEBI" id="CHEBI:57692"/>
    </cofactor>
</comment>
<dbReference type="AlphaFoldDB" id="A0A246RSM3"/>
<organism evidence="6 7">
    <name type="scientific">Micromonospora wenchangensis</name>
    <dbReference type="NCBI Taxonomy" id="1185415"/>
    <lineage>
        <taxon>Bacteria</taxon>
        <taxon>Bacillati</taxon>
        <taxon>Actinomycetota</taxon>
        <taxon>Actinomycetes</taxon>
        <taxon>Micromonosporales</taxon>
        <taxon>Micromonosporaceae</taxon>
        <taxon>Micromonospora</taxon>
    </lineage>
</organism>
<sequence>MRHDVVIAGAGPVGLMLANELRLAGVRTLVLERLHRPSGQSRALGLHARTVEVLDQRGLLDRFREGSPVWPTAHFAGLRRLDLSALDGNHTYALMVPQARTEEILAERAVELGAELRYGHEIVGFRQEVDGVVVDVRTPQGVHQLRTAYLVGCDGGGSTVRKLGGIDFPGTSSTMNALLGDVRLAEEQPPGPQLRRLAGGLFGVVPLDDGYHRVVAVEFHTPQASRDLPVTLDELRAAVKRVAGVELEMSEPRWTSRFGNATRQAARYRDGRVLLAGDAAHVHFPAGGQGLNTGMQDAVNLGWKLGGVIAGWGTRELLDSYHAERHPVARQVCHNTRAQLALMDPAEEITPLRELFARLMDFAEVNRYLAGMVTGVDIRYDLGDGHPLVGRRMPDLALRGPEGTSRAVHLLRSGRGVLLDLTGSARLRPAAAGWADRVDVISAECDTEAPAAALLLRPDGYLAWASDDPTAALTDELEVALTRWFGPAGRPVSASPPEPSSHEPASRDRPSPAGLPTDPSPRNKEL</sequence>
<feature type="region of interest" description="Disordered" evidence="4">
    <location>
        <begin position="487"/>
        <end position="526"/>
    </location>
</feature>
<evidence type="ECO:0000256" key="2">
    <source>
        <dbReference type="ARBA" id="ARBA00022630"/>
    </source>
</evidence>
<dbReference type="RefSeq" id="WP_088642273.1">
    <property type="nucleotide sequence ID" value="NZ_MZMV01000004.1"/>
</dbReference>
<protein>
    <recommendedName>
        <fullName evidence="5">FAD-binding domain-containing protein</fullName>
    </recommendedName>
</protein>
<name>A0A246RSM3_9ACTN</name>
<evidence type="ECO:0000256" key="1">
    <source>
        <dbReference type="ARBA" id="ARBA00001974"/>
    </source>
</evidence>
<gene>
    <name evidence="6" type="ORF">B5D80_03325</name>
</gene>
<dbReference type="Gene3D" id="3.40.30.120">
    <property type="match status" value="1"/>
</dbReference>
<dbReference type="Gene3D" id="3.50.50.60">
    <property type="entry name" value="FAD/NAD(P)-binding domain"/>
    <property type="match status" value="1"/>
</dbReference>
<dbReference type="PANTHER" id="PTHR43004:SF19">
    <property type="entry name" value="BINDING MONOOXYGENASE, PUTATIVE (JCVI)-RELATED"/>
    <property type="match status" value="1"/>
</dbReference>